<comment type="caution">
    <text evidence="20">The sequence shown here is derived from an EMBL/GenBank/DDBJ whole genome shotgun (WGS) entry which is preliminary data.</text>
</comment>
<evidence type="ECO:0000256" key="10">
    <source>
        <dbReference type="ARBA" id="ARBA00022737"/>
    </source>
</evidence>
<dbReference type="GO" id="GO:0046872">
    <property type="term" value="F:metal ion binding"/>
    <property type="evidence" value="ECO:0007669"/>
    <property type="project" value="UniProtKB-KW"/>
</dbReference>
<evidence type="ECO:0000256" key="18">
    <source>
        <dbReference type="ARBA" id="ARBA00023201"/>
    </source>
</evidence>
<keyword evidence="13" id="KW-1133">Transmembrane helix</keyword>
<keyword evidence="12" id="KW-0112">Calmodulin-binding</keyword>
<comment type="subcellular location">
    <subcellularLocation>
        <location evidence="1">Cell membrane</location>
        <topology evidence="1">Multi-pass membrane protein</topology>
    </subcellularLocation>
</comment>
<keyword evidence="18" id="KW-0739">Sodium transport</keyword>
<evidence type="ECO:0000256" key="7">
    <source>
        <dbReference type="ARBA" id="ARBA00022692"/>
    </source>
</evidence>
<dbReference type="Pfam" id="PF03160">
    <property type="entry name" value="Calx-beta"/>
    <property type="match status" value="1"/>
</dbReference>
<evidence type="ECO:0000256" key="11">
    <source>
        <dbReference type="ARBA" id="ARBA00022837"/>
    </source>
</evidence>
<keyword evidence="17" id="KW-0325">Glycoprotein</keyword>
<evidence type="ECO:0000256" key="13">
    <source>
        <dbReference type="ARBA" id="ARBA00022989"/>
    </source>
</evidence>
<keyword evidence="10" id="KW-0677">Repeat</keyword>
<accession>A0A8J1Y5Y0</accession>
<keyword evidence="8" id="KW-0479">Metal-binding</keyword>
<evidence type="ECO:0000313" key="21">
    <source>
        <dbReference type="Proteomes" id="UP000749559"/>
    </source>
</evidence>
<evidence type="ECO:0000256" key="15">
    <source>
        <dbReference type="ARBA" id="ARBA00023065"/>
    </source>
</evidence>
<dbReference type="EMBL" id="CAIIXF020000009">
    <property type="protein sequence ID" value="CAH1793839.1"/>
    <property type="molecule type" value="Genomic_DNA"/>
</dbReference>
<evidence type="ECO:0000256" key="2">
    <source>
        <dbReference type="ARBA" id="ARBA00007489"/>
    </source>
</evidence>
<keyword evidence="14" id="KW-0915">Sodium</keyword>
<dbReference type="InterPro" id="IPR038081">
    <property type="entry name" value="CalX-like_sf"/>
</dbReference>
<evidence type="ECO:0000256" key="12">
    <source>
        <dbReference type="ARBA" id="ARBA00022860"/>
    </source>
</evidence>
<evidence type="ECO:0000256" key="3">
    <source>
        <dbReference type="ARBA" id="ARBA00022448"/>
    </source>
</evidence>
<name>A0A8J1Y5Y0_OWEFU</name>
<dbReference type="InterPro" id="IPR051171">
    <property type="entry name" value="CaCA"/>
</dbReference>
<dbReference type="GO" id="GO:0098703">
    <property type="term" value="P:calcium ion import across plasma membrane"/>
    <property type="evidence" value="ECO:0007669"/>
    <property type="project" value="TreeGrafter"/>
</dbReference>
<organism evidence="20 21">
    <name type="scientific">Owenia fusiformis</name>
    <name type="common">Polychaete worm</name>
    <dbReference type="NCBI Taxonomy" id="6347"/>
    <lineage>
        <taxon>Eukaryota</taxon>
        <taxon>Metazoa</taxon>
        <taxon>Spiralia</taxon>
        <taxon>Lophotrochozoa</taxon>
        <taxon>Annelida</taxon>
        <taxon>Polychaeta</taxon>
        <taxon>Sedentaria</taxon>
        <taxon>Canalipalpata</taxon>
        <taxon>Sabellida</taxon>
        <taxon>Oweniida</taxon>
        <taxon>Oweniidae</taxon>
        <taxon>Owenia</taxon>
    </lineage>
</organism>
<dbReference type="GO" id="GO:0005516">
    <property type="term" value="F:calmodulin binding"/>
    <property type="evidence" value="ECO:0007669"/>
    <property type="project" value="UniProtKB-KW"/>
</dbReference>
<evidence type="ECO:0000256" key="5">
    <source>
        <dbReference type="ARBA" id="ARBA00022475"/>
    </source>
</evidence>
<dbReference type="OrthoDB" id="418484at2759"/>
<dbReference type="PRINTS" id="PR01259">
    <property type="entry name" value="NACAEXCHNGR"/>
</dbReference>
<dbReference type="SUPFAM" id="SSF141072">
    <property type="entry name" value="CalX-like"/>
    <property type="match status" value="2"/>
</dbReference>
<dbReference type="InterPro" id="IPR044880">
    <property type="entry name" value="NCX_ion-bd_dom_sf"/>
</dbReference>
<comment type="catalytic activity">
    <reaction evidence="19">
        <text>Ca(2+)(in) + 3 Na(+)(out) = Ca(2+)(out) + 3 Na(+)(in)</text>
        <dbReference type="Rhea" id="RHEA:69955"/>
        <dbReference type="ChEBI" id="CHEBI:29101"/>
        <dbReference type="ChEBI" id="CHEBI:29108"/>
    </reaction>
</comment>
<protein>
    <submittedName>
        <fullName evidence="20">Uncharacterized protein</fullName>
    </submittedName>
</protein>
<dbReference type="GO" id="GO:0005432">
    <property type="term" value="F:calcium:sodium antiporter activity"/>
    <property type="evidence" value="ECO:0007669"/>
    <property type="project" value="InterPro"/>
</dbReference>
<dbReference type="SMART" id="SM00237">
    <property type="entry name" value="Calx_beta"/>
    <property type="match status" value="2"/>
</dbReference>
<dbReference type="GO" id="GO:0007154">
    <property type="term" value="P:cell communication"/>
    <property type="evidence" value="ECO:0007669"/>
    <property type="project" value="InterPro"/>
</dbReference>
<dbReference type="PANTHER" id="PTHR11878">
    <property type="entry name" value="SODIUM/CALCIUM EXCHANGER"/>
    <property type="match status" value="1"/>
</dbReference>
<dbReference type="Proteomes" id="UP000749559">
    <property type="component" value="Unassembled WGS sequence"/>
</dbReference>
<reference evidence="20" key="1">
    <citation type="submission" date="2022-03" db="EMBL/GenBank/DDBJ databases">
        <authorList>
            <person name="Martin C."/>
        </authorList>
    </citation>
    <scope>NUCLEOTIDE SEQUENCE</scope>
</reference>
<comment type="similarity">
    <text evidence="2">Belongs to the Ca(2+):cation antiporter (CaCA) (TC 2.A.19) family. SLC8 subfamily.</text>
</comment>
<sequence>MANCTIDLGDYLCSDKGLLLPFVSEYTWSKGARATIYVIGLLWCFFGIAIIADIFMCAIERITSKTRTIKVASQKGGGEYEEIEVKVWNDTVANLTLMALGSSAPEILLSIIGIIKNNFYSEELGPGTIVGSAAFNLLVISAVCITTIPSPDVRTIKSVKVFAVTAFFSIFAYIWLLIILKFITPNYVDLWEAIVTLLMFPILVILAYVADKDFFRSRKSDAGVETGVGLDPLVDKDTDQVGLTKGQVDKENMRKFLKEIGKHPDLTDEDIAALAAAKVTQSQSHDRAWYRINATREMTGGHKLKPTMNEHLKELYEDGALKDEVIGSEISMSGMSDIHHDGTKAIIEFTATTCAIMERDERVRISMRRYGKLSERVIFKVETIDGTAEAQKDFIPVKQTLVFEPSETSKYIDIEIVDDNIWEPDEVFFVKMAVEPGQNAMLGKKQVVQVTILNDDDPGTFSLSRPSYLFKESVGKALIPVERENGADGRVEVTWKTEDMCAKSGHDYEGGEGTLVFEHGETTKMIEIQIYDDQEAEKDENFKLSLIEVSPGCKMGRIQRTIVTIVNDDEFQGVVSRLVAKTNLNLDSLKVDTTTWGEQFRNAMNVNGGDVENATHLDYFMHFLTFGWKIIFAIVPPPSIAGGYLAFFISLAMIGLLTAVVGDLASIFGCLVGLEDPVTAITFVALGTSLPDLFASKTASIQEKHADFGIGNITGSNSVNVFLGLGLPWTIAAIYWTAQGKTFKVDAGSLGFSVTVFTCCAVVCLGMIILRRFVPVFGKAELGGPFGPKIASGIFLCSLWLLYIVLATLQTYKIITSPF</sequence>
<keyword evidence="9" id="KW-0732">Signal</keyword>
<proteinExistence type="inferred from homology"/>
<evidence type="ECO:0000256" key="19">
    <source>
        <dbReference type="ARBA" id="ARBA00033667"/>
    </source>
</evidence>
<dbReference type="GO" id="GO:0098794">
    <property type="term" value="C:postsynapse"/>
    <property type="evidence" value="ECO:0007669"/>
    <property type="project" value="TreeGrafter"/>
</dbReference>
<evidence type="ECO:0000256" key="4">
    <source>
        <dbReference type="ARBA" id="ARBA00022449"/>
    </source>
</evidence>
<evidence type="ECO:0000256" key="17">
    <source>
        <dbReference type="ARBA" id="ARBA00023180"/>
    </source>
</evidence>
<keyword evidence="15" id="KW-0406">Ion transport</keyword>
<dbReference type="InterPro" id="IPR004836">
    <property type="entry name" value="Na_Ca_Ex"/>
</dbReference>
<keyword evidence="7" id="KW-0812">Transmembrane</keyword>
<evidence type="ECO:0000256" key="8">
    <source>
        <dbReference type="ARBA" id="ARBA00022723"/>
    </source>
</evidence>
<dbReference type="InterPro" id="IPR004837">
    <property type="entry name" value="NaCa_Exmemb"/>
</dbReference>
<gene>
    <name evidence="20" type="ORF">OFUS_LOCUS18639</name>
</gene>
<dbReference type="Pfam" id="PF01699">
    <property type="entry name" value="Na_Ca_ex"/>
    <property type="match status" value="2"/>
</dbReference>
<dbReference type="GO" id="GO:0030424">
    <property type="term" value="C:axon"/>
    <property type="evidence" value="ECO:0007669"/>
    <property type="project" value="TreeGrafter"/>
</dbReference>
<evidence type="ECO:0000256" key="14">
    <source>
        <dbReference type="ARBA" id="ARBA00023053"/>
    </source>
</evidence>
<keyword evidence="6" id="KW-0109">Calcium transport</keyword>
<dbReference type="Gene3D" id="1.20.1420.30">
    <property type="entry name" value="NCX, central ion-binding region"/>
    <property type="match status" value="2"/>
</dbReference>
<evidence type="ECO:0000256" key="1">
    <source>
        <dbReference type="ARBA" id="ARBA00004651"/>
    </source>
</evidence>
<keyword evidence="5" id="KW-1003">Cell membrane</keyword>
<evidence type="ECO:0000313" key="20">
    <source>
        <dbReference type="EMBL" id="CAH1793839.1"/>
    </source>
</evidence>
<keyword evidence="16" id="KW-0472">Membrane</keyword>
<dbReference type="PANTHER" id="PTHR11878:SF76">
    <property type="entry name" value="CALX-BETA DOMAIN-CONTAINING PROTEIN"/>
    <property type="match status" value="1"/>
</dbReference>
<dbReference type="Gene3D" id="2.60.40.2030">
    <property type="match status" value="2"/>
</dbReference>
<keyword evidence="4" id="KW-0050">Antiport</keyword>
<keyword evidence="3" id="KW-0813">Transport</keyword>
<evidence type="ECO:0000256" key="9">
    <source>
        <dbReference type="ARBA" id="ARBA00022729"/>
    </source>
</evidence>
<evidence type="ECO:0000256" key="6">
    <source>
        <dbReference type="ARBA" id="ARBA00022568"/>
    </source>
</evidence>
<keyword evidence="11" id="KW-0106">Calcium</keyword>
<dbReference type="GO" id="GO:0042383">
    <property type="term" value="C:sarcolemma"/>
    <property type="evidence" value="ECO:0007669"/>
    <property type="project" value="TreeGrafter"/>
</dbReference>
<keyword evidence="21" id="KW-1185">Reference proteome</keyword>
<dbReference type="AlphaFoldDB" id="A0A8J1Y5Y0"/>
<dbReference type="InterPro" id="IPR032452">
    <property type="entry name" value="Na_Ca_Ex_C-exten"/>
</dbReference>
<dbReference type="InterPro" id="IPR003644">
    <property type="entry name" value="Calx_beta"/>
</dbReference>
<evidence type="ECO:0000256" key="16">
    <source>
        <dbReference type="ARBA" id="ARBA00023136"/>
    </source>
</evidence>
<dbReference type="Pfam" id="PF16494">
    <property type="entry name" value="Na_Ca_ex_C"/>
    <property type="match status" value="1"/>
</dbReference>